<dbReference type="InterPro" id="IPR026816">
    <property type="entry name" value="Flavodoxin_dom"/>
</dbReference>
<name>A0A4R2L710_9FIRM</name>
<keyword evidence="3" id="KW-1185">Reference proteome</keyword>
<dbReference type="AlphaFoldDB" id="A0A4R2L710"/>
<dbReference type="PANTHER" id="PTHR38030">
    <property type="entry name" value="PROTOPORPHYRINOGEN IX DEHYDROGENASE [MENAQUINONE]"/>
    <property type="match status" value="1"/>
</dbReference>
<evidence type="ECO:0000313" key="2">
    <source>
        <dbReference type="EMBL" id="TCO83226.1"/>
    </source>
</evidence>
<evidence type="ECO:0000259" key="1">
    <source>
        <dbReference type="Pfam" id="PF12724"/>
    </source>
</evidence>
<feature type="domain" description="Flavodoxin" evidence="1">
    <location>
        <begin position="5"/>
        <end position="143"/>
    </location>
</feature>
<comment type="caution">
    <text evidence="2">The sequence shown here is derived from an EMBL/GenBank/DDBJ whole genome shotgun (WGS) entry which is preliminary data.</text>
</comment>
<accession>A0A4R2L710</accession>
<dbReference type="InterPro" id="IPR029039">
    <property type="entry name" value="Flavoprotein-like_sf"/>
</dbReference>
<protein>
    <submittedName>
        <fullName evidence="2">Menaquinone-dependent protoporphyrinogen IX oxidase</fullName>
    </submittedName>
</protein>
<dbReference type="RefSeq" id="WP_132093200.1">
    <property type="nucleotide sequence ID" value="NZ_JANKAQ010000014.1"/>
</dbReference>
<dbReference type="InterPro" id="IPR001226">
    <property type="entry name" value="Flavodoxin_CS"/>
</dbReference>
<dbReference type="GO" id="GO:0010181">
    <property type="term" value="F:FMN binding"/>
    <property type="evidence" value="ECO:0007669"/>
    <property type="project" value="InterPro"/>
</dbReference>
<dbReference type="PROSITE" id="PS00201">
    <property type="entry name" value="FLAVODOXIN"/>
    <property type="match status" value="1"/>
</dbReference>
<dbReference type="EMBL" id="SLXA01000013">
    <property type="protein sequence ID" value="TCO83226.1"/>
    <property type="molecule type" value="Genomic_DNA"/>
</dbReference>
<sequence length="187" mass="21668">MRKIVVIYESKYGSTRCYAQWIAEELMCSLFERKDFNPKDFTKYDVIIYGGGLYAGGVSGIKFITQNWKLLKNKQVVLYTCGLADPEDTDNISTIRKSLSKILSPEILEQIRLFHLRGGIDYSRLSFTHKAMMSMLRRMLLKKDPDSLSEEVKQLLETYGKCINFTNRESIWPLTQYVLSLSDTCFN</sequence>
<dbReference type="Pfam" id="PF12724">
    <property type="entry name" value="Flavodoxin_5"/>
    <property type="match status" value="1"/>
</dbReference>
<reference evidence="2 3" key="1">
    <citation type="submission" date="2019-03" db="EMBL/GenBank/DDBJ databases">
        <title>Genomic Encyclopedia of Type Strains, Phase IV (KMG-IV): sequencing the most valuable type-strain genomes for metagenomic binning, comparative biology and taxonomic classification.</title>
        <authorList>
            <person name="Goeker M."/>
        </authorList>
    </citation>
    <scope>NUCLEOTIDE SEQUENCE [LARGE SCALE GENOMIC DNA]</scope>
    <source>
        <strain evidence="2 3">DSM 28559</strain>
    </source>
</reference>
<evidence type="ECO:0000313" key="3">
    <source>
        <dbReference type="Proteomes" id="UP000295711"/>
    </source>
</evidence>
<organism evidence="2 3">
    <name type="scientific">Frisingicoccus caecimuris</name>
    <dbReference type="NCBI Taxonomy" id="1796636"/>
    <lineage>
        <taxon>Bacteria</taxon>
        <taxon>Bacillati</taxon>
        <taxon>Bacillota</taxon>
        <taxon>Clostridia</taxon>
        <taxon>Lachnospirales</taxon>
        <taxon>Lachnospiraceae</taxon>
        <taxon>Frisingicoccus</taxon>
    </lineage>
</organism>
<dbReference type="Proteomes" id="UP000295711">
    <property type="component" value="Unassembled WGS sequence"/>
</dbReference>
<dbReference type="GO" id="GO:0070819">
    <property type="term" value="F:menaquinone-dependent protoporphyrinogen oxidase activity"/>
    <property type="evidence" value="ECO:0007669"/>
    <property type="project" value="TreeGrafter"/>
</dbReference>
<dbReference type="Gene3D" id="3.40.50.360">
    <property type="match status" value="1"/>
</dbReference>
<dbReference type="PANTHER" id="PTHR38030:SF2">
    <property type="entry name" value="PROTOPORPHYRINOGEN IX DEHYDROGENASE [QUINONE]"/>
    <property type="match status" value="1"/>
</dbReference>
<dbReference type="OrthoDB" id="2146857at2"/>
<dbReference type="InterPro" id="IPR052200">
    <property type="entry name" value="Protoporphyrinogen_IX_DH"/>
</dbReference>
<dbReference type="GO" id="GO:0006783">
    <property type="term" value="P:heme biosynthetic process"/>
    <property type="evidence" value="ECO:0007669"/>
    <property type="project" value="TreeGrafter"/>
</dbReference>
<proteinExistence type="predicted"/>
<dbReference type="SUPFAM" id="SSF52218">
    <property type="entry name" value="Flavoproteins"/>
    <property type="match status" value="1"/>
</dbReference>
<gene>
    <name evidence="2" type="ORF">EV212_11312</name>
</gene>
<dbReference type="GO" id="GO:0009055">
    <property type="term" value="F:electron transfer activity"/>
    <property type="evidence" value="ECO:0007669"/>
    <property type="project" value="InterPro"/>
</dbReference>